<keyword evidence="2" id="KW-1185">Reference proteome</keyword>
<dbReference type="AlphaFoldDB" id="A0A7J6VWG6"/>
<proteinExistence type="predicted"/>
<dbReference type="EMBL" id="JABWDY010026677">
    <property type="protein sequence ID" value="KAF5188510.1"/>
    <property type="molecule type" value="Genomic_DNA"/>
</dbReference>
<name>A0A7J6VWG6_THATH</name>
<organism evidence="1 2">
    <name type="scientific">Thalictrum thalictroides</name>
    <name type="common">Rue-anemone</name>
    <name type="synonym">Anemone thalictroides</name>
    <dbReference type="NCBI Taxonomy" id="46969"/>
    <lineage>
        <taxon>Eukaryota</taxon>
        <taxon>Viridiplantae</taxon>
        <taxon>Streptophyta</taxon>
        <taxon>Embryophyta</taxon>
        <taxon>Tracheophyta</taxon>
        <taxon>Spermatophyta</taxon>
        <taxon>Magnoliopsida</taxon>
        <taxon>Ranunculales</taxon>
        <taxon>Ranunculaceae</taxon>
        <taxon>Thalictroideae</taxon>
        <taxon>Thalictrum</taxon>
    </lineage>
</organism>
<evidence type="ECO:0000313" key="2">
    <source>
        <dbReference type="Proteomes" id="UP000554482"/>
    </source>
</evidence>
<gene>
    <name evidence="1" type="ORF">FRX31_021903</name>
</gene>
<comment type="caution">
    <text evidence="1">The sequence shown here is derived from an EMBL/GenBank/DDBJ whole genome shotgun (WGS) entry which is preliminary data.</text>
</comment>
<accession>A0A7J6VWG6</accession>
<evidence type="ECO:0000313" key="1">
    <source>
        <dbReference type="EMBL" id="KAF5188510.1"/>
    </source>
</evidence>
<reference evidence="1 2" key="1">
    <citation type="submission" date="2020-06" db="EMBL/GenBank/DDBJ databases">
        <title>Transcriptomic and genomic resources for Thalictrum thalictroides and T. hernandezii: Facilitating candidate gene discovery in an emerging model plant lineage.</title>
        <authorList>
            <person name="Arias T."/>
            <person name="Riano-Pachon D.M."/>
            <person name="Di Stilio V.S."/>
        </authorList>
    </citation>
    <scope>NUCLEOTIDE SEQUENCE [LARGE SCALE GENOMIC DNA]</scope>
    <source>
        <strain evidence="2">cv. WT478/WT964</strain>
        <tissue evidence="1">Leaves</tissue>
    </source>
</reference>
<protein>
    <submittedName>
        <fullName evidence="1">Uncharacterized protein</fullName>
    </submittedName>
</protein>
<dbReference type="OrthoDB" id="1676430at2759"/>
<sequence>MIVEPKLAVMVGQKLTKLMSATLDSHATEDRHHVDYVGMSNIQEFRSCNGRQVYIEGQKMLKTTLRLSNNKPSVQFRKEEDEDRNKMKLNALRIQNITLPSQIDL</sequence>
<feature type="non-terminal residue" evidence="1">
    <location>
        <position position="1"/>
    </location>
</feature>
<dbReference type="Proteomes" id="UP000554482">
    <property type="component" value="Unassembled WGS sequence"/>
</dbReference>